<name>A0A8H4BMH9_MUCCL</name>
<dbReference type="AlphaFoldDB" id="A0A8H4BMH9"/>
<sequence>MLSNSTSNNNMVKSKSSRKSSSKKKTNSNMLHPHIELIQAEISALTEEIEHLEALQKERDLDTTEQHQKDIATACLEKYQATLAKLNDRNMVNKVNAYQESHNTKKNEAQILFLLQFFYIVRLGQLGLFDVIQMKASPKDMLNAITDVCDQLIGASVYHATEPSTSIKSQKRRQVADILKKLDTSSEEVILEDISFKDIKDLIQHIWDNTVNEAQVLEKTLIDESAAKEWAVIQFENMVQSGEITPDIASEHKDEVEQQQSASEAKAEEAQESMVQETEVEARKQETEVEAPKQETEVEAPKQEAEVEAPKHKTEEAAPQQETKEEAPPEKQQTSVESQPSPAAEDLSAKDNNETSATTSEWDKKDVSEAAVVNDWNKTETREAPVAGEWSKKDNHVSNASTWDSNKDKLDTPVVNKEWTDTSHPRKSSRSSTKSSWKSNSRFAAESKQPENWNANEGRGWSNVIDNAVKVDAWDNADTGTTNAGADNKNWTASPSPPPAATKDKQQEPSDNWTSTPDEQQQQKPIETDVQQQSQPQQQVNTPPASPKLIDTKEQQQESYNSETNDNWRRRGIEDINNSRGRGSSYRGGYRGSSRSGKFRSAGSSGGGRRRSVGRGRGRGRGADFGSEEQHHSSPSQ</sequence>
<reference evidence="2 3" key="1">
    <citation type="submission" date="2019-09" db="EMBL/GenBank/DDBJ databases">
        <authorList>
            <consortium name="DOE Joint Genome Institute"/>
            <person name="Mondo S.J."/>
            <person name="Navarro-Mendoza M.I."/>
            <person name="Perez-Arques C."/>
            <person name="Panchal S."/>
            <person name="Nicolas F.E."/>
            <person name="Ganguly P."/>
            <person name="Pangilinan J."/>
            <person name="Grigoriev I."/>
            <person name="Heitman J."/>
            <person name="Sanya K."/>
            <person name="Garre V."/>
        </authorList>
    </citation>
    <scope>NUCLEOTIDE SEQUENCE [LARGE SCALE GENOMIC DNA]</scope>
    <source>
        <strain evidence="2 3">MU402</strain>
    </source>
</reference>
<feature type="compositionally biased region" description="Polar residues" evidence="1">
    <location>
        <begin position="509"/>
        <end position="525"/>
    </location>
</feature>
<comment type="caution">
    <text evidence="2">The sequence shown here is derived from an EMBL/GenBank/DDBJ whole genome shotgun (WGS) entry which is preliminary data.</text>
</comment>
<accession>A0A8H4BMH9</accession>
<feature type="compositionally biased region" description="Basic residues" evidence="1">
    <location>
        <begin position="608"/>
        <end position="620"/>
    </location>
</feature>
<feature type="region of interest" description="Disordered" evidence="1">
    <location>
        <begin position="475"/>
        <end position="637"/>
    </location>
</feature>
<evidence type="ECO:0000256" key="1">
    <source>
        <dbReference type="SAM" id="MobiDB-lite"/>
    </source>
</evidence>
<feature type="region of interest" description="Disordered" evidence="1">
    <location>
        <begin position="252"/>
        <end position="460"/>
    </location>
</feature>
<feature type="compositionally biased region" description="Low complexity" evidence="1">
    <location>
        <begin position="1"/>
        <end position="14"/>
    </location>
</feature>
<evidence type="ECO:0000313" key="2">
    <source>
        <dbReference type="EMBL" id="KAF1804741.1"/>
    </source>
</evidence>
<feature type="compositionally biased region" description="Basic and acidic residues" evidence="1">
    <location>
        <begin position="280"/>
        <end position="329"/>
    </location>
</feature>
<dbReference type="EMBL" id="JAAECE010000002">
    <property type="protein sequence ID" value="KAF1804741.1"/>
    <property type="molecule type" value="Genomic_DNA"/>
</dbReference>
<protein>
    <submittedName>
        <fullName evidence="2">Uncharacterized protein</fullName>
    </submittedName>
</protein>
<proteinExistence type="predicted"/>
<evidence type="ECO:0000313" key="3">
    <source>
        <dbReference type="Proteomes" id="UP000469890"/>
    </source>
</evidence>
<gene>
    <name evidence="2" type="ORF">FB192DRAFT_1359306</name>
</gene>
<feature type="compositionally biased region" description="Basic residues" evidence="1">
    <location>
        <begin position="15"/>
        <end position="26"/>
    </location>
</feature>
<feature type="compositionally biased region" description="Low complexity" evidence="1">
    <location>
        <begin position="430"/>
        <end position="442"/>
    </location>
</feature>
<organism evidence="2 3">
    <name type="scientific">Mucor circinelloides f. lusitanicus</name>
    <name type="common">Mucor racemosus var. lusitanicus</name>
    <dbReference type="NCBI Taxonomy" id="29924"/>
    <lineage>
        <taxon>Eukaryota</taxon>
        <taxon>Fungi</taxon>
        <taxon>Fungi incertae sedis</taxon>
        <taxon>Mucoromycota</taxon>
        <taxon>Mucoromycotina</taxon>
        <taxon>Mucoromycetes</taxon>
        <taxon>Mucorales</taxon>
        <taxon>Mucorineae</taxon>
        <taxon>Mucoraceae</taxon>
        <taxon>Mucor</taxon>
    </lineage>
</organism>
<feature type="compositionally biased region" description="Polar residues" evidence="1">
    <location>
        <begin position="478"/>
        <end position="492"/>
    </location>
</feature>
<feature type="region of interest" description="Disordered" evidence="1">
    <location>
        <begin position="1"/>
        <end position="30"/>
    </location>
</feature>
<feature type="compositionally biased region" description="Polar residues" evidence="1">
    <location>
        <begin position="331"/>
        <end position="341"/>
    </location>
</feature>
<dbReference type="Proteomes" id="UP000469890">
    <property type="component" value="Unassembled WGS sequence"/>
</dbReference>
<feature type="compositionally biased region" description="Low complexity" evidence="1">
    <location>
        <begin position="579"/>
        <end position="603"/>
    </location>
</feature>
<feature type="compositionally biased region" description="Basic and acidic residues" evidence="1">
    <location>
        <begin position="628"/>
        <end position="637"/>
    </location>
</feature>